<dbReference type="InterPro" id="IPR011766">
    <property type="entry name" value="TPP_enzyme_TPP-bd"/>
</dbReference>
<dbReference type="Pfam" id="PF02775">
    <property type="entry name" value="TPP_enzyme_C"/>
    <property type="match status" value="1"/>
</dbReference>
<accession>A0A9P8IEB1</accession>
<keyword evidence="4" id="KW-1185">Reference proteome</keyword>
<dbReference type="Proteomes" id="UP000750711">
    <property type="component" value="Unassembled WGS sequence"/>
</dbReference>
<dbReference type="GO" id="GO:0030976">
    <property type="term" value="F:thiamine pyrophosphate binding"/>
    <property type="evidence" value="ECO:0007669"/>
    <property type="project" value="InterPro"/>
</dbReference>
<evidence type="ECO:0000313" key="4">
    <source>
        <dbReference type="Proteomes" id="UP000750711"/>
    </source>
</evidence>
<evidence type="ECO:0000313" key="3">
    <source>
        <dbReference type="EMBL" id="KAH0553391.1"/>
    </source>
</evidence>
<organism evidence="3 4">
    <name type="scientific">Trichoglossum hirsutum</name>
    <dbReference type="NCBI Taxonomy" id="265104"/>
    <lineage>
        <taxon>Eukaryota</taxon>
        <taxon>Fungi</taxon>
        <taxon>Dikarya</taxon>
        <taxon>Ascomycota</taxon>
        <taxon>Pezizomycotina</taxon>
        <taxon>Geoglossomycetes</taxon>
        <taxon>Geoglossales</taxon>
        <taxon>Geoglossaceae</taxon>
        <taxon>Trichoglossum</taxon>
    </lineage>
</organism>
<dbReference type="EMBL" id="JAGHQM010001498">
    <property type="protein sequence ID" value="KAH0553391.1"/>
    <property type="molecule type" value="Genomic_DNA"/>
</dbReference>
<proteinExistence type="predicted"/>
<dbReference type="AlphaFoldDB" id="A0A9P8IEB1"/>
<sequence>MERGRGNFVCCIVGDGTFLFSVPGSVWWVARRYRIPVLTVVLNNNGWHAPRRSALLVHPHGLTASADPQELGLSFTPSPDFAGIARAAAAGRLWTRKVGTVVGLKEVLDEAVRVMVDGGEDGEGNAGAVVEVLIG</sequence>
<name>A0A9P8IEB1_9PEZI</name>
<gene>
    <name evidence="3" type="ORF">GP486_006542</name>
</gene>
<dbReference type="GO" id="GO:0003824">
    <property type="term" value="F:catalytic activity"/>
    <property type="evidence" value="ECO:0007669"/>
    <property type="project" value="InterPro"/>
</dbReference>
<comment type="caution">
    <text evidence="3">The sequence shown here is derived from an EMBL/GenBank/DDBJ whole genome shotgun (WGS) entry which is preliminary data.</text>
</comment>
<dbReference type="InterPro" id="IPR029061">
    <property type="entry name" value="THDP-binding"/>
</dbReference>
<reference evidence="3" key="1">
    <citation type="submission" date="2021-03" db="EMBL/GenBank/DDBJ databases">
        <title>Comparative genomics and phylogenomic investigation of the class Geoglossomycetes provide insights into ecological specialization and systematics.</title>
        <authorList>
            <person name="Melie T."/>
            <person name="Pirro S."/>
            <person name="Miller A.N."/>
            <person name="Quandt A."/>
        </authorList>
    </citation>
    <scope>NUCLEOTIDE SEQUENCE</scope>
    <source>
        <strain evidence="3">CAQ_001_2017</strain>
    </source>
</reference>
<keyword evidence="1" id="KW-0472">Membrane</keyword>
<feature type="transmembrane region" description="Helical" evidence="1">
    <location>
        <begin position="6"/>
        <end position="30"/>
    </location>
</feature>
<dbReference type="Gene3D" id="3.40.50.970">
    <property type="match status" value="1"/>
</dbReference>
<dbReference type="SUPFAM" id="SSF52518">
    <property type="entry name" value="Thiamin diphosphate-binding fold (THDP-binding)"/>
    <property type="match status" value="1"/>
</dbReference>
<evidence type="ECO:0000256" key="1">
    <source>
        <dbReference type="SAM" id="Phobius"/>
    </source>
</evidence>
<keyword evidence="1" id="KW-1133">Transmembrane helix</keyword>
<keyword evidence="1" id="KW-0812">Transmembrane</keyword>
<protein>
    <recommendedName>
        <fullName evidence="2">Thiamine pyrophosphate enzyme TPP-binding domain-containing protein</fullName>
    </recommendedName>
</protein>
<evidence type="ECO:0000259" key="2">
    <source>
        <dbReference type="Pfam" id="PF02775"/>
    </source>
</evidence>
<feature type="domain" description="Thiamine pyrophosphate enzyme TPP-binding" evidence="2">
    <location>
        <begin position="8"/>
        <end position="112"/>
    </location>
</feature>